<dbReference type="AlphaFoldDB" id="A0A1G2D8M4"/>
<keyword evidence="2" id="KW-0812">Transmembrane</keyword>
<keyword evidence="2" id="KW-1133">Transmembrane helix</keyword>
<evidence type="ECO:0000313" key="4">
    <source>
        <dbReference type="Proteomes" id="UP000177996"/>
    </source>
</evidence>
<feature type="transmembrane region" description="Helical" evidence="2">
    <location>
        <begin position="26"/>
        <end position="43"/>
    </location>
</feature>
<feature type="region of interest" description="Disordered" evidence="1">
    <location>
        <begin position="75"/>
        <end position="98"/>
    </location>
</feature>
<organism evidence="3 4">
    <name type="scientific">Candidatus Lloydbacteria bacterium RIFCSPHIGHO2_02_FULL_50_13</name>
    <dbReference type="NCBI Taxonomy" id="1798661"/>
    <lineage>
        <taxon>Bacteria</taxon>
        <taxon>Candidatus Lloydiibacteriota</taxon>
    </lineage>
</organism>
<evidence type="ECO:0000313" key="3">
    <source>
        <dbReference type="EMBL" id="OGZ09903.1"/>
    </source>
</evidence>
<dbReference type="SUPFAM" id="SSF53955">
    <property type="entry name" value="Lysozyme-like"/>
    <property type="match status" value="1"/>
</dbReference>
<evidence type="ECO:0008006" key="5">
    <source>
        <dbReference type="Google" id="ProtNLM"/>
    </source>
</evidence>
<dbReference type="InterPro" id="IPR023346">
    <property type="entry name" value="Lysozyme-like_dom_sf"/>
</dbReference>
<proteinExistence type="predicted"/>
<dbReference type="EMBL" id="MHLL01000014">
    <property type="protein sequence ID" value="OGZ09903.1"/>
    <property type="molecule type" value="Genomic_DNA"/>
</dbReference>
<accession>A0A1G2D8M4</accession>
<comment type="caution">
    <text evidence="3">The sequence shown here is derived from an EMBL/GenBank/DDBJ whole genome shotgun (WGS) entry which is preliminary data.</text>
</comment>
<evidence type="ECO:0000256" key="1">
    <source>
        <dbReference type="SAM" id="MobiDB-lite"/>
    </source>
</evidence>
<evidence type="ECO:0000256" key="2">
    <source>
        <dbReference type="SAM" id="Phobius"/>
    </source>
</evidence>
<gene>
    <name evidence="3" type="ORF">A3D65_00045</name>
</gene>
<dbReference type="Proteomes" id="UP000177996">
    <property type="component" value="Unassembled WGS sequence"/>
</dbReference>
<reference evidence="3 4" key="1">
    <citation type="journal article" date="2016" name="Nat. Commun.">
        <title>Thousands of microbial genomes shed light on interconnected biogeochemical processes in an aquifer system.</title>
        <authorList>
            <person name="Anantharaman K."/>
            <person name="Brown C.T."/>
            <person name="Hug L.A."/>
            <person name="Sharon I."/>
            <person name="Castelle C.J."/>
            <person name="Probst A.J."/>
            <person name="Thomas B.C."/>
            <person name="Singh A."/>
            <person name="Wilkins M.J."/>
            <person name="Karaoz U."/>
            <person name="Brodie E.L."/>
            <person name="Williams K.H."/>
            <person name="Hubbard S.S."/>
            <person name="Banfield J.F."/>
        </authorList>
    </citation>
    <scope>NUCLEOTIDE SEQUENCE [LARGE SCALE GENOMIC DNA]</scope>
</reference>
<keyword evidence="2" id="KW-0472">Membrane</keyword>
<feature type="compositionally biased region" description="Basic and acidic residues" evidence="1">
    <location>
        <begin position="81"/>
        <end position="91"/>
    </location>
</feature>
<protein>
    <recommendedName>
        <fullName evidence="5">Transglycosylase SLT domain-containing protein</fullName>
    </recommendedName>
</protein>
<name>A0A1G2D8M4_9BACT</name>
<sequence>MLFFYTRFYRIALFQSIFQEKEMQKLLCYTAFWVVVALALFFVRPMSGVPTLSVSDSPTVVLVKDTRTPKAVAAKNVTPPKDIRPKQESTRKKNGSPLTEKEFDLLLAQSPWPAQLHDAVKQVAFCESSWVPVKRGPTDDHGIMQVRFKAHAEKVGRASVLYNPLRNLEIAYTVFEEARRGKFRHGFAPWHASNHCHGLVPKKVAANIKKFEAQKAKRVMRNF</sequence>